<dbReference type="SUPFAM" id="SSF51101">
    <property type="entry name" value="Mannose-binding lectins"/>
    <property type="match status" value="1"/>
</dbReference>
<evidence type="ECO:0000313" key="5">
    <source>
        <dbReference type="Proteomes" id="UP000187609"/>
    </source>
</evidence>
<reference evidence="4" key="1">
    <citation type="submission" date="2016-11" db="EMBL/GenBank/DDBJ databases">
        <title>The genome of Nicotiana attenuata.</title>
        <authorList>
            <person name="Xu S."/>
            <person name="Brockmoeller T."/>
            <person name="Gaquerel E."/>
            <person name="Navarro A."/>
            <person name="Kuhl H."/>
            <person name="Gase K."/>
            <person name="Ling Z."/>
            <person name="Zhou W."/>
            <person name="Kreitzer C."/>
            <person name="Stanke M."/>
            <person name="Tang H."/>
            <person name="Lyons E."/>
            <person name="Pandey P."/>
            <person name="Pandey S.P."/>
            <person name="Timmermann B."/>
            <person name="Baldwin I.T."/>
        </authorList>
    </citation>
    <scope>NUCLEOTIDE SEQUENCE [LARGE SCALE GENOMIC DNA]</scope>
    <source>
        <strain evidence="4">UT</strain>
    </source>
</reference>
<feature type="domain" description="Jacalin-type lectin" evidence="3">
    <location>
        <begin position="3"/>
        <end position="156"/>
    </location>
</feature>
<keyword evidence="5" id="KW-1185">Reference proteome</keyword>
<evidence type="ECO:0000313" key="4">
    <source>
        <dbReference type="EMBL" id="OIT22724.1"/>
    </source>
</evidence>
<keyword evidence="2" id="KW-0430">Lectin</keyword>
<accession>A0A1J6K260</accession>
<dbReference type="SMART" id="SM00915">
    <property type="entry name" value="Jacalin"/>
    <property type="match status" value="1"/>
</dbReference>
<comment type="similarity">
    <text evidence="1">Belongs to the jacalin lectin family.</text>
</comment>
<dbReference type="SMR" id="A0A1J6K260"/>
<dbReference type="PROSITE" id="PS51752">
    <property type="entry name" value="JACALIN_LECTIN"/>
    <property type="match status" value="1"/>
</dbReference>
<organism evidence="4 5">
    <name type="scientific">Nicotiana attenuata</name>
    <name type="common">Coyote tobacco</name>
    <dbReference type="NCBI Taxonomy" id="49451"/>
    <lineage>
        <taxon>Eukaryota</taxon>
        <taxon>Viridiplantae</taxon>
        <taxon>Streptophyta</taxon>
        <taxon>Embryophyta</taxon>
        <taxon>Tracheophyta</taxon>
        <taxon>Spermatophyta</taxon>
        <taxon>Magnoliopsida</taxon>
        <taxon>eudicotyledons</taxon>
        <taxon>Gunneridae</taxon>
        <taxon>Pentapetalae</taxon>
        <taxon>asterids</taxon>
        <taxon>lamiids</taxon>
        <taxon>Solanales</taxon>
        <taxon>Solanaceae</taxon>
        <taxon>Nicotianoideae</taxon>
        <taxon>Nicotianeae</taxon>
        <taxon>Nicotiana</taxon>
    </lineage>
</organism>
<dbReference type="PANTHER" id="PTHR47293:SF70">
    <property type="entry name" value="JACALIN-RELATED LECTIN 24-RELATED"/>
    <property type="match status" value="1"/>
</dbReference>
<dbReference type="InterPro" id="IPR001229">
    <property type="entry name" value="Jacalin-like_lectin_dom"/>
</dbReference>
<gene>
    <name evidence="4" type="primary">JAL2</name>
    <name evidence="4" type="ORF">A4A49_32202</name>
</gene>
<dbReference type="Gramene" id="OIT22724">
    <property type="protein sequence ID" value="OIT22724"/>
    <property type="gene ID" value="A4A49_32202"/>
</dbReference>
<dbReference type="Pfam" id="PF01419">
    <property type="entry name" value="Jacalin"/>
    <property type="match status" value="1"/>
</dbReference>
<dbReference type="KEGG" id="nau:109217218"/>
<comment type="caution">
    <text evidence="4">The sequence shown here is derived from an EMBL/GenBank/DDBJ whole genome shotgun (WGS) entry which is preliminary data.</text>
</comment>
<evidence type="ECO:0000256" key="2">
    <source>
        <dbReference type="ARBA" id="ARBA00022734"/>
    </source>
</evidence>
<dbReference type="GeneID" id="109217218"/>
<dbReference type="InterPro" id="IPR036404">
    <property type="entry name" value="Jacalin-like_lectin_dom_sf"/>
</dbReference>
<dbReference type="AlphaFoldDB" id="A0A1J6K260"/>
<evidence type="ECO:0000256" key="1">
    <source>
        <dbReference type="ARBA" id="ARBA00006568"/>
    </source>
</evidence>
<name>A0A1J6K260_NICAT</name>
<evidence type="ECO:0000259" key="3">
    <source>
        <dbReference type="PROSITE" id="PS51752"/>
    </source>
</evidence>
<protein>
    <submittedName>
        <fullName evidence="4">Jacalin-related lectin 2</fullName>
    </submittedName>
</protein>
<dbReference type="STRING" id="49451.A0A1J6K260"/>
<dbReference type="GO" id="GO:0030246">
    <property type="term" value="F:carbohydrate binding"/>
    <property type="evidence" value="ECO:0007669"/>
    <property type="project" value="UniProtKB-KW"/>
</dbReference>
<dbReference type="Proteomes" id="UP000187609">
    <property type="component" value="Unassembled WGS sequence"/>
</dbReference>
<dbReference type="EMBL" id="MJEQ01003535">
    <property type="protein sequence ID" value="OIT22724.1"/>
    <property type="molecule type" value="Genomic_DNA"/>
</dbReference>
<dbReference type="PANTHER" id="PTHR47293">
    <property type="entry name" value="JACALIN-RELATED LECTIN 3"/>
    <property type="match status" value="1"/>
</dbReference>
<dbReference type="OMA" id="NECESFC"/>
<proteinExistence type="inferred from homology"/>
<sequence>MDMISASAVGGEGLRGSKWDEKGRGEVAQNFVSYKDNRIVISLQFLFFENGNLVLSKPHGYGYGHGSNFNAVVLDYPSEFLTSIRGSFGSWDGYSVLNSISFGTNKGSYGPFGGTPSADDSDRGFNFQIGNYRSFGGFYGSTNKYGIESIGVYVKTITTSMINSKDSSV</sequence>
<dbReference type="Gene3D" id="2.100.10.30">
    <property type="entry name" value="Jacalin-like lectin domain"/>
    <property type="match status" value="1"/>
</dbReference>
<dbReference type="OrthoDB" id="581739at2759"/>